<evidence type="ECO:0000313" key="2">
    <source>
        <dbReference type="EMBL" id="KAK0588679.1"/>
    </source>
</evidence>
<feature type="chain" id="PRO_5041437435" evidence="1">
    <location>
        <begin position="25"/>
        <end position="217"/>
    </location>
</feature>
<dbReference type="PANTHER" id="PTHR33107:SF5">
    <property type="entry name" value="KUNITZ TRYPSIN INHIBITOR 5"/>
    <property type="match status" value="1"/>
</dbReference>
<organism evidence="2 3">
    <name type="scientific">Acer saccharum</name>
    <name type="common">Sugar maple</name>
    <dbReference type="NCBI Taxonomy" id="4024"/>
    <lineage>
        <taxon>Eukaryota</taxon>
        <taxon>Viridiplantae</taxon>
        <taxon>Streptophyta</taxon>
        <taxon>Embryophyta</taxon>
        <taxon>Tracheophyta</taxon>
        <taxon>Spermatophyta</taxon>
        <taxon>Magnoliopsida</taxon>
        <taxon>eudicotyledons</taxon>
        <taxon>Gunneridae</taxon>
        <taxon>Pentapetalae</taxon>
        <taxon>rosids</taxon>
        <taxon>malvids</taxon>
        <taxon>Sapindales</taxon>
        <taxon>Sapindaceae</taxon>
        <taxon>Hippocastanoideae</taxon>
        <taxon>Acereae</taxon>
        <taxon>Acer</taxon>
    </lineage>
</organism>
<dbReference type="Pfam" id="PF00197">
    <property type="entry name" value="Kunitz_legume"/>
    <property type="match status" value="1"/>
</dbReference>
<dbReference type="PRINTS" id="PR00291">
    <property type="entry name" value="KUNITZINHBTR"/>
</dbReference>
<dbReference type="InterPro" id="IPR002160">
    <property type="entry name" value="Prot_inh_Kunz-lg"/>
</dbReference>
<gene>
    <name evidence="2" type="ORF">LWI29_004081</name>
</gene>
<dbReference type="PANTHER" id="PTHR33107">
    <property type="entry name" value="KUNITZ TRYPSIN INHIBITOR 2"/>
    <property type="match status" value="1"/>
</dbReference>
<comment type="caution">
    <text evidence="2">The sequence shown here is derived from an EMBL/GenBank/DDBJ whole genome shotgun (WGS) entry which is preliminary data.</text>
</comment>
<dbReference type="Proteomes" id="UP001168877">
    <property type="component" value="Unassembled WGS sequence"/>
</dbReference>
<dbReference type="InterPro" id="IPR011065">
    <property type="entry name" value="Kunitz_inhibitor_STI-like_sf"/>
</dbReference>
<protein>
    <submittedName>
        <fullName evidence="2">Uncharacterized protein</fullName>
    </submittedName>
</protein>
<keyword evidence="1" id="KW-0732">Signal</keyword>
<dbReference type="SMART" id="SM00452">
    <property type="entry name" value="STI"/>
    <property type="match status" value="1"/>
</dbReference>
<reference evidence="2" key="1">
    <citation type="journal article" date="2022" name="Plant J.">
        <title>Strategies of tolerance reflected in two North American maple genomes.</title>
        <authorList>
            <person name="McEvoy S.L."/>
            <person name="Sezen U.U."/>
            <person name="Trouern-Trend A."/>
            <person name="McMahon S.M."/>
            <person name="Schaberg P.G."/>
            <person name="Yang J."/>
            <person name="Wegrzyn J.L."/>
            <person name="Swenson N.G."/>
        </authorList>
    </citation>
    <scope>NUCLEOTIDE SEQUENCE</scope>
    <source>
        <strain evidence="2">NS2018</strain>
    </source>
</reference>
<dbReference type="SUPFAM" id="SSF50386">
    <property type="entry name" value="STI-like"/>
    <property type="match status" value="1"/>
</dbReference>
<feature type="signal peptide" evidence="1">
    <location>
        <begin position="1"/>
        <end position="24"/>
    </location>
</feature>
<dbReference type="GO" id="GO:0004866">
    <property type="term" value="F:endopeptidase inhibitor activity"/>
    <property type="evidence" value="ECO:0007669"/>
    <property type="project" value="InterPro"/>
</dbReference>
<dbReference type="AlphaFoldDB" id="A0AA39SBI4"/>
<reference evidence="2" key="2">
    <citation type="submission" date="2023-06" db="EMBL/GenBank/DDBJ databases">
        <authorList>
            <person name="Swenson N.G."/>
            <person name="Wegrzyn J.L."/>
            <person name="Mcevoy S.L."/>
        </authorList>
    </citation>
    <scope>NUCLEOTIDE SEQUENCE</scope>
    <source>
        <strain evidence="2">NS2018</strain>
        <tissue evidence="2">Leaf</tissue>
    </source>
</reference>
<dbReference type="EMBL" id="JAUESC010000381">
    <property type="protein sequence ID" value="KAK0588679.1"/>
    <property type="molecule type" value="Genomic_DNA"/>
</dbReference>
<dbReference type="CDD" id="cd23370">
    <property type="entry name" value="beta-trefoil_STI_MkMLP-like"/>
    <property type="match status" value="1"/>
</dbReference>
<accession>A0AA39SBI4</accession>
<keyword evidence="3" id="KW-1185">Reference proteome</keyword>
<evidence type="ECO:0000313" key="3">
    <source>
        <dbReference type="Proteomes" id="UP001168877"/>
    </source>
</evidence>
<name>A0AA39SBI4_ACESA</name>
<evidence type="ECO:0000256" key="1">
    <source>
        <dbReference type="SAM" id="SignalP"/>
    </source>
</evidence>
<proteinExistence type="predicted"/>
<dbReference type="Gene3D" id="2.80.10.50">
    <property type="match status" value="1"/>
</dbReference>
<sequence>MKSSLLALSLSFLFFALLTKPLSGHPNPLLDLDGDKVEAWSAYYTTSIIIEAGGGGLTLSPNRNGSCPLDVTQHSSYLLRGYPMFFFPTNYSSENRGYVHESMDVNIQFSTNIPICNEPMVWKVDNCDEKRGAWFITTNGVVGNPGPQTLPNWFKFVKIGVGINAYKIVHCPSDVSESTGHLCNDVGINYVENAWRLALTSTQPFRLGSVKDEVLSS</sequence>